<protein>
    <submittedName>
        <fullName evidence="3">Gfo/Idh/MocA family protein</fullName>
    </submittedName>
</protein>
<dbReference type="SUPFAM" id="SSF55347">
    <property type="entry name" value="Glyceraldehyde-3-phosphate dehydrogenase-like, C-terminal domain"/>
    <property type="match status" value="1"/>
</dbReference>
<dbReference type="InterPro" id="IPR055170">
    <property type="entry name" value="GFO_IDH_MocA-like_dom"/>
</dbReference>
<feature type="domain" description="GFO/IDH/MocA-like oxidoreductase" evidence="2">
    <location>
        <begin position="145"/>
        <end position="261"/>
    </location>
</feature>
<dbReference type="Gene3D" id="3.40.50.720">
    <property type="entry name" value="NAD(P)-binding Rossmann-like Domain"/>
    <property type="match status" value="1"/>
</dbReference>
<organism evidence="3 4">
    <name type="scientific">Kroppenstedtia sanguinis</name>
    <dbReference type="NCBI Taxonomy" id="1380684"/>
    <lineage>
        <taxon>Bacteria</taxon>
        <taxon>Bacillati</taxon>
        <taxon>Bacillota</taxon>
        <taxon>Bacilli</taxon>
        <taxon>Bacillales</taxon>
        <taxon>Thermoactinomycetaceae</taxon>
        <taxon>Kroppenstedtia</taxon>
    </lineage>
</organism>
<dbReference type="Gene3D" id="3.30.360.10">
    <property type="entry name" value="Dihydrodipicolinate Reductase, domain 2"/>
    <property type="match status" value="1"/>
</dbReference>
<dbReference type="InterPro" id="IPR051450">
    <property type="entry name" value="Gfo/Idh/MocA_Oxidoreductases"/>
</dbReference>
<evidence type="ECO:0000313" key="3">
    <source>
        <dbReference type="EMBL" id="MFD1427362.1"/>
    </source>
</evidence>
<reference evidence="4" key="1">
    <citation type="journal article" date="2019" name="Int. J. Syst. Evol. Microbiol.">
        <title>The Global Catalogue of Microorganisms (GCM) 10K type strain sequencing project: providing services to taxonomists for standard genome sequencing and annotation.</title>
        <authorList>
            <consortium name="The Broad Institute Genomics Platform"/>
            <consortium name="The Broad Institute Genome Sequencing Center for Infectious Disease"/>
            <person name="Wu L."/>
            <person name="Ma J."/>
        </authorList>
    </citation>
    <scope>NUCLEOTIDE SEQUENCE [LARGE SCALE GENOMIC DNA]</scope>
    <source>
        <strain evidence="4">S1</strain>
    </source>
</reference>
<proteinExistence type="predicted"/>
<keyword evidence="4" id="KW-1185">Reference proteome</keyword>
<dbReference type="PANTHER" id="PTHR43377:SF1">
    <property type="entry name" value="BILIVERDIN REDUCTASE A"/>
    <property type="match status" value="1"/>
</dbReference>
<evidence type="ECO:0000259" key="2">
    <source>
        <dbReference type="Pfam" id="PF22725"/>
    </source>
</evidence>
<dbReference type="RefSeq" id="WP_380165319.1">
    <property type="nucleotide sequence ID" value="NZ_JBHTNU010000009.1"/>
</dbReference>
<dbReference type="Pfam" id="PF01408">
    <property type="entry name" value="GFO_IDH_MocA"/>
    <property type="match status" value="1"/>
</dbReference>
<comment type="caution">
    <text evidence="3">The sequence shown here is derived from an EMBL/GenBank/DDBJ whole genome shotgun (WGS) entry which is preliminary data.</text>
</comment>
<accession>A0ABW4C9F0</accession>
<dbReference type="SUPFAM" id="SSF51735">
    <property type="entry name" value="NAD(P)-binding Rossmann-fold domains"/>
    <property type="match status" value="1"/>
</dbReference>
<evidence type="ECO:0000313" key="4">
    <source>
        <dbReference type="Proteomes" id="UP001597282"/>
    </source>
</evidence>
<feature type="domain" description="Gfo/Idh/MocA-like oxidoreductase N-terminal" evidence="1">
    <location>
        <begin position="16"/>
        <end position="134"/>
    </location>
</feature>
<dbReference type="InterPro" id="IPR036291">
    <property type="entry name" value="NAD(P)-bd_dom_sf"/>
</dbReference>
<dbReference type="Pfam" id="PF22725">
    <property type="entry name" value="GFO_IDH_MocA_C3"/>
    <property type="match status" value="1"/>
</dbReference>
<name>A0ABW4C9F0_9BACL</name>
<sequence>MNILLEKDVFAFMKQLNVAVIGLGVMGRTHARIFSELPNVQLVAVNDINHALAEKIASEFNSVAVKDLQDLFADENVQAVSICTSDDQHYDVASMACKHGKHILIEKPLADTVEDAKGILDQANENGVKLMVGHSLRWDPRYYLAREAVQEGKIGETVHLHARRNNSYLNGQRLRGRTSVAMFLGVHDLDAIEWITGDRIVEVSAVEVRKRLKEFDVADAIITTLRFQSGAIGSYETSWVLPENHVELDAKLDITGTDGVLNIDILDQNIRVYEKDNQITYPDTMYGVDLYGKQTGIMKEELSSFVEGVLEGKSFPISPEDAYRAVKIVKCIEESAKCGQPVKID</sequence>
<dbReference type="EMBL" id="JBHTNU010000009">
    <property type="protein sequence ID" value="MFD1427362.1"/>
    <property type="molecule type" value="Genomic_DNA"/>
</dbReference>
<dbReference type="InterPro" id="IPR000683">
    <property type="entry name" value="Gfo/Idh/MocA-like_OxRdtase_N"/>
</dbReference>
<evidence type="ECO:0000259" key="1">
    <source>
        <dbReference type="Pfam" id="PF01408"/>
    </source>
</evidence>
<dbReference type="Proteomes" id="UP001597282">
    <property type="component" value="Unassembled WGS sequence"/>
</dbReference>
<gene>
    <name evidence="3" type="ORF">ACFQ4Y_10530</name>
</gene>
<dbReference type="PANTHER" id="PTHR43377">
    <property type="entry name" value="BILIVERDIN REDUCTASE A"/>
    <property type="match status" value="1"/>
</dbReference>